<evidence type="ECO:0000256" key="1">
    <source>
        <dbReference type="SAM" id="MobiDB-lite"/>
    </source>
</evidence>
<gene>
    <name evidence="2" type="ORF">ZEAMMB73_Zm00001d049700</name>
</gene>
<protein>
    <submittedName>
        <fullName evidence="2">Uncharacterized protein</fullName>
    </submittedName>
</protein>
<reference evidence="2" key="1">
    <citation type="submission" date="2015-12" db="EMBL/GenBank/DDBJ databases">
        <title>Update maize B73 reference genome by single molecule sequencing technologies.</title>
        <authorList>
            <consortium name="Maize Genome Sequencing Project"/>
            <person name="Ware D."/>
        </authorList>
    </citation>
    <scope>NUCLEOTIDE SEQUENCE</scope>
    <source>
        <tissue evidence="2">Seedling</tissue>
    </source>
</reference>
<dbReference type="EMBL" id="CM000780">
    <property type="protein sequence ID" value="AQK51098.1"/>
    <property type="molecule type" value="Genomic_DNA"/>
</dbReference>
<dbReference type="AlphaFoldDB" id="A0A1D6PX40"/>
<feature type="region of interest" description="Disordered" evidence="1">
    <location>
        <begin position="71"/>
        <end position="102"/>
    </location>
</feature>
<accession>A0A1D6PX40</accession>
<organism evidence="2">
    <name type="scientific">Zea mays</name>
    <name type="common">Maize</name>
    <dbReference type="NCBI Taxonomy" id="4577"/>
    <lineage>
        <taxon>Eukaryota</taxon>
        <taxon>Viridiplantae</taxon>
        <taxon>Streptophyta</taxon>
        <taxon>Embryophyta</taxon>
        <taxon>Tracheophyta</taxon>
        <taxon>Spermatophyta</taxon>
        <taxon>Magnoliopsida</taxon>
        <taxon>Liliopsida</taxon>
        <taxon>Poales</taxon>
        <taxon>Poaceae</taxon>
        <taxon>PACMAD clade</taxon>
        <taxon>Panicoideae</taxon>
        <taxon>Andropogonodae</taxon>
        <taxon>Andropogoneae</taxon>
        <taxon>Tripsacinae</taxon>
        <taxon>Zea</taxon>
    </lineage>
</organism>
<dbReference type="STRING" id="4577.A0A1D6PX40"/>
<dbReference type="InParanoid" id="A0A1D6PX40"/>
<sequence length="102" mass="11520">MYHNKRDFQAYDEALEVRRLQDKVADFSGGSVALFMGQGKLESICTSANISTDHKLVMSKPPAVENVADGRAERMEKVRDGAPNIAKEEDKKSDRHEKKIRK</sequence>
<evidence type="ECO:0000313" key="2">
    <source>
        <dbReference type="EMBL" id="AQK51098.1"/>
    </source>
</evidence>
<name>A0A1D6PX40_MAIZE</name>
<proteinExistence type="predicted"/>